<sequence length="98" mass="11144">MGEDPGRDGVLMNVPREKLEQIELRLVHRGKAVYVSKNSDASNPTVTKLKENVIVIEVVFCMHIPNMRARDSSHFLYIAGSDRLFTLDTITMEFLPKL</sequence>
<dbReference type="AlphaFoldDB" id="A0AAN4ZGW0"/>
<name>A0AAN4ZGW0_9BILA</name>
<accession>A0AAN4ZGW0</accession>
<gene>
    <name evidence="1" type="ORF">PMAYCL1PPCAC_09404</name>
</gene>
<feature type="non-terminal residue" evidence="1">
    <location>
        <position position="98"/>
    </location>
</feature>
<comment type="caution">
    <text evidence="1">The sequence shown here is derived from an EMBL/GenBank/DDBJ whole genome shotgun (WGS) entry which is preliminary data.</text>
</comment>
<evidence type="ECO:0000313" key="2">
    <source>
        <dbReference type="Proteomes" id="UP001328107"/>
    </source>
</evidence>
<keyword evidence="2" id="KW-1185">Reference proteome</keyword>
<proteinExistence type="predicted"/>
<reference evidence="2" key="1">
    <citation type="submission" date="2022-10" db="EMBL/GenBank/DDBJ databases">
        <title>Genome assembly of Pristionchus species.</title>
        <authorList>
            <person name="Yoshida K."/>
            <person name="Sommer R.J."/>
        </authorList>
    </citation>
    <scope>NUCLEOTIDE SEQUENCE [LARGE SCALE GENOMIC DNA]</scope>
    <source>
        <strain evidence="2">RS5460</strain>
    </source>
</reference>
<dbReference type="Proteomes" id="UP001328107">
    <property type="component" value="Unassembled WGS sequence"/>
</dbReference>
<evidence type="ECO:0000313" key="1">
    <source>
        <dbReference type="EMBL" id="GMR39209.1"/>
    </source>
</evidence>
<dbReference type="EMBL" id="BTRK01000002">
    <property type="protein sequence ID" value="GMR39209.1"/>
    <property type="molecule type" value="Genomic_DNA"/>
</dbReference>
<organism evidence="1 2">
    <name type="scientific">Pristionchus mayeri</name>
    <dbReference type="NCBI Taxonomy" id="1317129"/>
    <lineage>
        <taxon>Eukaryota</taxon>
        <taxon>Metazoa</taxon>
        <taxon>Ecdysozoa</taxon>
        <taxon>Nematoda</taxon>
        <taxon>Chromadorea</taxon>
        <taxon>Rhabditida</taxon>
        <taxon>Rhabditina</taxon>
        <taxon>Diplogasteromorpha</taxon>
        <taxon>Diplogasteroidea</taxon>
        <taxon>Neodiplogasteridae</taxon>
        <taxon>Pristionchus</taxon>
    </lineage>
</organism>
<protein>
    <submittedName>
        <fullName evidence="1">Uncharacterized protein</fullName>
    </submittedName>
</protein>